<dbReference type="EMBL" id="JBCGBO010000005">
    <property type="protein sequence ID" value="KAK9199527.1"/>
    <property type="molecule type" value="Genomic_DNA"/>
</dbReference>
<evidence type="ECO:0000313" key="3">
    <source>
        <dbReference type="Proteomes" id="UP001428341"/>
    </source>
</evidence>
<feature type="region of interest" description="Disordered" evidence="1">
    <location>
        <begin position="39"/>
        <end position="68"/>
    </location>
</feature>
<evidence type="ECO:0000313" key="2">
    <source>
        <dbReference type="EMBL" id="KAK9199527.1"/>
    </source>
</evidence>
<dbReference type="Gene3D" id="3.40.50.450">
    <property type="match status" value="1"/>
</dbReference>
<sequence>MGNSGNQNLSQVKLVITLRGGKVSSYAKFLKDLCTVKKKHKVPASDDDQSNFEDTVQPEEPNEEEAPELELKPLPEELKQLKNICVLSGFRYGKYKEFIQAAIDLRCAIAERQLHLVYGGGDRGLSKLALKLLSFKEAKC</sequence>
<dbReference type="Proteomes" id="UP001428341">
    <property type="component" value="Unassembled WGS sequence"/>
</dbReference>
<protein>
    <submittedName>
        <fullName evidence="2">Uncharacterized protein</fullName>
    </submittedName>
</protein>
<name>A0AAP0M8D1_9ROSI</name>
<comment type="caution">
    <text evidence="2">The sequence shown here is derived from an EMBL/GenBank/DDBJ whole genome shotgun (WGS) entry which is preliminary data.</text>
</comment>
<feature type="compositionally biased region" description="Acidic residues" evidence="1">
    <location>
        <begin position="45"/>
        <end position="68"/>
    </location>
</feature>
<accession>A0AAP0M8D1</accession>
<proteinExistence type="predicted"/>
<evidence type="ECO:0000256" key="1">
    <source>
        <dbReference type="SAM" id="MobiDB-lite"/>
    </source>
</evidence>
<keyword evidence="3" id="KW-1185">Reference proteome</keyword>
<reference evidence="2 3" key="1">
    <citation type="submission" date="2024-05" db="EMBL/GenBank/DDBJ databases">
        <title>Haplotype-resolved chromosome-level genome assembly of Huyou (Citrus changshanensis).</title>
        <authorList>
            <person name="Miao C."/>
            <person name="Chen W."/>
            <person name="Wu Y."/>
            <person name="Wang L."/>
            <person name="Zhao S."/>
            <person name="Grierson D."/>
            <person name="Xu C."/>
            <person name="Chen K."/>
        </authorList>
    </citation>
    <scope>NUCLEOTIDE SEQUENCE [LARGE SCALE GENOMIC DNA]</scope>
    <source>
        <strain evidence="2">01-14</strain>
        <tissue evidence="2">Leaf</tissue>
    </source>
</reference>
<dbReference type="AlphaFoldDB" id="A0AAP0M8D1"/>
<gene>
    <name evidence="2" type="ORF">WN944_014718</name>
</gene>
<dbReference type="SUPFAM" id="SSF102405">
    <property type="entry name" value="MCP/YpsA-like"/>
    <property type="match status" value="1"/>
</dbReference>
<organism evidence="2 3">
    <name type="scientific">Citrus x changshan-huyou</name>
    <dbReference type="NCBI Taxonomy" id="2935761"/>
    <lineage>
        <taxon>Eukaryota</taxon>
        <taxon>Viridiplantae</taxon>
        <taxon>Streptophyta</taxon>
        <taxon>Embryophyta</taxon>
        <taxon>Tracheophyta</taxon>
        <taxon>Spermatophyta</taxon>
        <taxon>Magnoliopsida</taxon>
        <taxon>eudicotyledons</taxon>
        <taxon>Gunneridae</taxon>
        <taxon>Pentapetalae</taxon>
        <taxon>rosids</taxon>
        <taxon>malvids</taxon>
        <taxon>Sapindales</taxon>
        <taxon>Rutaceae</taxon>
        <taxon>Aurantioideae</taxon>
        <taxon>Citrus</taxon>
    </lineage>
</organism>